<keyword evidence="2" id="KW-1185">Reference proteome</keyword>
<dbReference type="Proteomes" id="UP000249890">
    <property type="component" value="Chromosome"/>
</dbReference>
<dbReference type="RefSeq" id="WP_087915831.1">
    <property type="nucleotide sequence ID" value="NZ_CP021780.1"/>
</dbReference>
<evidence type="ECO:0000313" key="2">
    <source>
        <dbReference type="Proteomes" id="UP000249890"/>
    </source>
</evidence>
<proteinExistence type="predicted"/>
<protein>
    <submittedName>
        <fullName evidence="1">Uncharacterized protein</fullName>
    </submittedName>
</protein>
<gene>
    <name evidence="1" type="ORF">B9T62_14200</name>
</gene>
<dbReference type="EMBL" id="CP021780">
    <property type="protein sequence ID" value="ASA21824.1"/>
    <property type="molecule type" value="Genomic_DNA"/>
</dbReference>
<evidence type="ECO:0000313" key="1">
    <source>
        <dbReference type="EMBL" id="ASA21824.1"/>
    </source>
</evidence>
<accession>A0A2Z2K8W4</accession>
<name>A0A2Z2K8W4_9BACL</name>
<dbReference type="OrthoDB" id="2085429at2"/>
<dbReference type="AlphaFoldDB" id="A0A2Z2K8W4"/>
<reference evidence="1 2" key="1">
    <citation type="submission" date="2017-06" db="EMBL/GenBank/DDBJ databases">
        <title>Complete genome sequence of Paenibacillus donghaensis KCTC 13049T isolated from East Sea sediment, South Korea.</title>
        <authorList>
            <person name="Jung B.K."/>
            <person name="Hong S.-J."/>
            <person name="Shin J.-H."/>
        </authorList>
    </citation>
    <scope>NUCLEOTIDE SEQUENCE [LARGE SCALE GENOMIC DNA]</scope>
    <source>
        <strain evidence="1 2">KCTC 13049</strain>
    </source>
</reference>
<dbReference type="KEGG" id="pdh:B9T62_14200"/>
<organism evidence="1 2">
    <name type="scientific">Paenibacillus donghaensis</name>
    <dbReference type="NCBI Taxonomy" id="414771"/>
    <lineage>
        <taxon>Bacteria</taxon>
        <taxon>Bacillati</taxon>
        <taxon>Bacillota</taxon>
        <taxon>Bacilli</taxon>
        <taxon>Bacillales</taxon>
        <taxon>Paenibacillaceae</taxon>
        <taxon>Paenibacillus</taxon>
    </lineage>
</organism>
<sequence length="132" mass="15405">MSTPYEKVQKSFYAKFQSPVILPDGLIKEFFETALSEFELELYELQWSDESNEFETDLKKIEINLLGRCMYTAYLEREIDRIIKLTNIVGKDISLTGMGDAKRFSLQALANEEEKISKLKYMLKTNSFYDEG</sequence>